<protein>
    <submittedName>
        <fullName evidence="1">Uncharacterized protein</fullName>
    </submittedName>
</protein>
<comment type="caution">
    <text evidence="1">The sequence shown here is derived from an EMBL/GenBank/DDBJ whole genome shotgun (WGS) entry which is preliminary data.</text>
</comment>
<evidence type="ECO:0000313" key="1">
    <source>
        <dbReference type="EMBL" id="OGY91282.1"/>
    </source>
</evidence>
<gene>
    <name evidence="1" type="ORF">A3B31_00815</name>
</gene>
<evidence type="ECO:0000313" key="2">
    <source>
        <dbReference type="Proteomes" id="UP000177349"/>
    </source>
</evidence>
<accession>A0A1G2BQ81</accession>
<sequence>MHLQVRHRSDHFLHEQVAVEKTGAARQSLQDGMTTSRYKALIKFLDDRLVGRQFEDPFEIQDVVSSWSTFAAQWGLELQAPMNTLVVDFDPLEDEEGVICTFKESSGGRIVCAEIYTVRP</sequence>
<dbReference type="AlphaFoldDB" id="A0A1G2BQ81"/>
<dbReference type="EMBL" id="MHKN01000045">
    <property type="protein sequence ID" value="OGY91282.1"/>
    <property type="molecule type" value="Genomic_DNA"/>
</dbReference>
<name>A0A1G2BQ81_9BACT</name>
<proteinExistence type="predicted"/>
<organism evidence="1 2">
    <name type="scientific">Candidatus Komeilibacteria bacterium RIFCSPLOWO2_01_FULL_53_11</name>
    <dbReference type="NCBI Taxonomy" id="1798552"/>
    <lineage>
        <taxon>Bacteria</taxon>
        <taxon>Candidatus Komeiliibacteriota</taxon>
    </lineage>
</organism>
<dbReference type="Proteomes" id="UP000177349">
    <property type="component" value="Unassembled WGS sequence"/>
</dbReference>
<reference evidence="1 2" key="1">
    <citation type="journal article" date="2016" name="Nat. Commun.">
        <title>Thousands of microbial genomes shed light on interconnected biogeochemical processes in an aquifer system.</title>
        <authorList>
            <person name="Anantharaman K."/>
            <person name="Brown C.T."/>
            <person name="Hug L.A."/>
            <person name="Sharon I."/>
            <person name="Castelle C.J."/>
            <person name="Probst A.J."/>
            <person name="Thomas B.C."/>
            <person name="Singh A."/>
            <person name="Wilkins M.J."/>
            <person name="Karaoz U."/>
            <person name="Brodie E.L."/>
            <person name="Williams K.H."/>
            <person name="Hubbard S.S."/>
            <person name="Banfield J.F."/>
        </authorList>
    </citation>
    <scope>NUCLEOTIDE SEQUENCE [LARGE SCALE GENOMIC DNA]</scope>
</reference>